<evidence type="ECO:0000256" key="2">
    <source>
        <dbReference type="ARBA" id="ARBA00023125"/>
    </source>
</evidence>
<dbReference type="PROSITE" id="PS51118">
    <property type="entry name" value="HTH_HXLR"/>
    <property type="match status" value="1"/>
</dbReference>
<dbReference type="AlphaFoldDB" id="A0A964UW21"/>
<dbReference type="InterPro" id="IPR036390">
    <property type="entry name" value="WH_DNA-bd_sf"/>
</dbReference>
<evidence type="ECO:0000256" key="4">
    <source>
        <dbReference type="SAM" id="MobiDB-lite"/>
    </source>
</evidence>
<evidence type="ECO:0000256" key="1">
    <source>
        <dbReference type="ARBA" id="ARBA00023015"/>
    </source>
</evidence>
<gene>
    <name evidence="6" type="ORF">GUY60_30995</name>
</gene>
<dbReference type="Proteomes" id="UP000598297">
    <property type="component" value="Unassembled WGS sequence"/>
</dbReference>
<keyword evidence="7" id="KW-1185">Reference proteome</keyword>
<dbReference type="OrthoDB" id="370168at2"/>
<name>A0A964UW21_9ACTN</name>
<dbReference type="RefSeq" id="WP_161703845.1">
    <property type="nucleotide sequence ID" value="NZ_JAAAHS010000369.1"/>
</dbReference>
<evidence type="ECO:0000256" key="3">
    <source>
        <dbReference type="ARBA" id="ARBA00023163"/>
    </source>
</evidence>
<sequence>MARTQGRYVCGIDAAVDVVGGKWKPMILWALYDHGKLRFGELRREVVGVTEKVLTQQLKEMEADGIVHREVYREVPPRVEYSMTDLGEKLNAALLPLGLWGDTFMERIVANKEKAEAEQAKAEAASKEAAAEKHRLTA</sequence>
<proteinExistence type="predicted"/>
<keyword evidence="2" id="KW-0238">DNA-binding</keyword>
<organism evidence="6 7">
    <name type="scientific">Streptomyces boluensis</name>
    <dbReference type="NCBI Taxonomy" id="1775135"/>
    <lineage>
        <taxon>Bacteria</taxon>
        <taxon>Bacillati</taxon>
        <taxon>Actinomycetota</taxon>
        <taxon>Actinomycetes</taxon>
        <taxon>Kitasatosporales</taxon>
        <taxon>Streptomycetaceae</taxon>
        <taxon>Streptomyces</taxon>
    </lineage>
</organism>
<protein>
    <submittedName>
        <fullName evidence="6">Transcriptional regulator</fullName>
    </submittedName>
</protein>
<evidence type="ECO:0000313" key="7">
    <source>
        <dbReference type="Proteomes" id="UP000598297"/>
    </source>
</evidence>
<feature type="domain" description="HTH hxlR-type" evidence="5">
    <location>
        <begin position="10"/>
        <end position="109"/>
    </location>
</feature>
<feature type="region of interest" description="Disordered" evidence="4">
    <location>
        <begin position="118"/>
        <end position="138"/>
    </location>
</feature>
<dbReference type="InterPro" id="IPR002577">
    <property type="entry name" value="HTH_HxlR"/>
</dbReference>
<dbReference type="PANTHER" id="PTHR33204">
    <property type="entry name" value="TRANSCRIPTIONAL REGULATOR, MARR FAMILY"/>
    <property type="match status" value="1"/>
</dbReference>
<dbReference type="EMBL" id="JAAAHS010000369">
    <property type="protein sequence ID" value="NBE55782.1"/>
    <property type="molecule type" value="Genomic_DNA"/>
</dbReference>
<accession>A0A964UW21</accession>
<dbReference type="SUPFAM" id="SSF46785">
    <property type="entry name" value="Winged helix' DNA-binding domain"/>
    <property type="match status" value="1"/>
</dbReference>
<dbReference type="Pfam" id="PF01638">
    <property type="entry name" value="HxlR"/>
    <property type="match status" value="1"/>
</dbReference>
<evidence type="ECO:0000259" key="5">
    <source>
        <dbReference type="PROSITE" id="PS51118"/>
    </source>
</evidence>
<evidence type="ECO:0000313" key="6">
    <source>
        <dbReference type="EMBL" id="NBE55782.1"/>
    </source>
</evidence>
<reference evidence="6" key="1">
    <citation type="submission" date="2020-01" db="EMBL/GenBank/DDBJ databases">
        <title>Whole-genome analyses of novel actinobacteria.</title>
        <authorList>
            <person name="Sahin N."/>
        </authorList>
    </citation>
    <scope>NUCLEOTIDE SEQUENCE</scope>
    <source>
        <strain evidence="6">YC537</strain>
    </source>
</reference>
<keyword evidence="1" id="KW-0805">Transcription regulation</keyword>
<dbReference type="PANTHER" id="PTHR33204:SF29">
    <property type="entry name" value="TRANSCRIPTIONAL REGULATOR"/>
    <property type="match status" value="1"/>
</dbReference>
<comment type="caution">
    <text evidence="6">The sequence shown here is derived from an EMBL/GenBank/DDBJ whole genome shotgun (WGS) entry which is preliminary data.</text>
</comment>
<dbReference type="Gene3D" id="1.10.10.10">
    <property type="entry name" value="Winged helix-like DNA-binding domain superfamily/Winged helix DNA-binding domain"/>
    <property type="match status" value="1"/>
</dbReference>
<keyword evidence="3" id="KW-0804">Transcription</keyword>
<dbReference type="GO" id="GO:0003677">
    <property type="term" value="F:DNA binding"/>
    <property type="evidence" value="ECO:0007669"/>
    <property type="project" value="UniProtKB-KW"/>
</dbReference>
<dbReference type="InterPro" id="IPR036388">
    <property type="entry name" value="WH-like_DNA-bd_sf"/>
</dbReference>